<evidence type="ECO:0000313" key="1">
    <source>
        <dbReference type="EMBL" id="CAA3026929.1"/>
    </source>
</evidence>
<keyword evidence="2" id="KW-1185">Reference proteome</keyword>
<accession>A0A8S0V6F7</accession>
<dbReference type="AlphaFoldDB" id="A0A8S0V6F7"/>
<dbReference type="EMBL" id="CACTIH010009182">
    <property type="protein sequence ID" value="CAA3026929.1"/>
    <property type="molecule type" value="Genomic_DNA"/>
</dbReference>
<dbReference type="OrthoDB" id="10044893at2759"/>
<name>A0A8S0V6F7_OLEEU</name>
<protein>
    <submittedName>
        <fullName evidence="1">Uncharacterized protein</fullName>
    </submittedName>
</protein>
<evidence type="ECO:0000313" key="2">
    <source>
        <dbReference type="Proteomes" id="UP000594638"/>
    </source>
</evidence>
<comment type="caution">
    <text evidence="1">The sequence shown here is derived from an EMBL/GenBank/DDBJ whole genome shotgun (WGS) entry which is preliminary data.</text>
</comment>
<dbReference type="Gramene" id="OE9A101191T1">
    <property type="protein sequence ID" value="OE9A101191C1"/>
    <property type="gene ID" value="OE9A101191"/>
</dbReference>
<reference evidence="1 2" key="1">
    <citation type="submission" date="2019-12" db="EMBL/GenBank/DDBJ databases">
        <authorList>
            <person name="Alioto T."/>
            <person name="Alioto T."/>
            <person name="Gomez Garrido J."/>
        </authorList>
    </citation>
    <scope>NUCLEOTIDE SEQUENCE [LARGE SCALE GENOMIC DNA]</scope>
</reference>
<gene>
    <name evidence="1" type="ORF">OLEA9_A101191</name>
</gene>
<sequence length="115" mass="13442">MKKEDLYTLHNLLDLDETQQKKVKILYHEHKKCSSLKREETDYPIDVDVCPKCYEVRMVFDCPGILRPKEQQLQTIECKGCYHCIPRCDECGICITGQELAKAAWADTLCLECWL</sequence>
<organism evidence="1 2">
    <name type="scientific">Olea europaea subsp. europaea</name>
    <dbReference type="NCBI Taxonomy" id="158383"/>
    <lineage>
        <taxon>Eukaryota</taxon>
        <taxon>Viridiplantae</taxon>
        <taxon>Streptophyta</taxon>
        <taxon>Embryophyta</taxon>
        <taxon>Tracheophyta</taxon>
        <taxon>Spermatophyta</taxon>
        <taxon>Magnoliopsida</taxon>
        <taxon>eudicotyledons</taxon>
        <taxon>Gunneridae</taxon>
        <taxon>Pentapetalae</taxon>
        <taxon>asterids</taxon>
        <taxon>lamiids</taxon>
        <taxon>Lamiales</taxon>
        <taxon>Oleaceae</taxon>
        <taxon>Oleeae</taxon>
        <taxon>Olea</taxon>
    </lineage>
</organism>
<proteinExistence type="predicted"/>
<dbReference type="Proteomes" id="UP000594638">
    <property type="component" value="Unassembled WGS sequence"/>
</dbReference>